<dbReference type="InterPro" id="IPR006626">
    <property type="entry name" value="PbH1"/>
</dbReference>
<proteinExistence type="predicted"/>
<accession>A0A6P1URR2</accession>
<reference evidence="1 2" key="1">
    <citation type="submission" date="2020-01" db="EMBL/GenBank/DDBJ databases">
        <title>Bactrocera dorsalis gut bacteria genome.</title>
        <authorList>
            <person name="Zhang H."/>
            <person name="Cai Z."/>
        </authorList>
    </citation>
    <scope>NUCLEOTIDE SEQUENCE [LARGE SCALE GENOMIC DNA]</scope>
    <source>
        <strain evidence="1 2">BD177</strain>
    </source>
</reference>
<gene>
    <name evidence="1" type="ORF">GW952_03115</name>
</gene>
<protein>
    <submittedName>
        <fullName evidence="1">Uncharacterized protein</fullName>
    </submittedName>
</protein>
<evidence type="ECO:0000313" key="2">
    <source>
        <dbReference type="Proteomes" id="UP000464389"/>
    </source>
</evidence>
<name>A0A6P1URR2_9ENTR</name>
<dbReference type="SUPFAM" id="SSF51126">
    <property type="entry name" value="Pectin lyase-like"/>
    <property type="match status" value="1"/>
</dbReference>
<dbReference type="RefSeq" id="WP_162121221.1">
    <property type="nucleotide sequence ID" value="NZ_CP048108.1"/>
</dbReference>
<organism evidence="1 2">
    <name type="scientific">Klebsiella michiganensis</name>
    <dbReference type="NCBI Taxonomy" id="1134687"/>
    <lineage>
        <taxon>Bacteria</taxon>
        <taxon>Pseudomonadati</taxon>
        <taxon>Pseudomonadota</taxon>
        <taxon>Gammaproteobacteria</taxon>
        <taxon>Enterobacterales</taxon>
        <taxon>Enterobacteriaceae</taxon>
        <taxon>Klebsiella/Raoultella group</taxon>
        <taxon>Klebsiella</taxon>
    </lineage>
</organism>
<dbReference type="AlphaFoldDB" id="A0A6P1URR2"/>
<dbReference type="Gene3D" id="2.160.20.10">
    <property type="entry name" value="Single-stranded right-handed beta-helix, Pectin lyase-like"/>
    <property type="match status" value="1"/>
</dbReference>
<sequence length="1045" mass="112939">MSVPNQTPYNIYTANGLTTVFAYEFYLISASDIQVTINGNEVTSGYTVSGVGNTNGGEITFLTAPANGSMVIFERVTPTYRLTDYQDNGDLLADTVNKDFDRLWMAIQRAFIYLGVALRRPLFGGGPFNADGYRIANLGDPIDDNDATTKKYVDDKIDANTDAWKEADKKLDQKIDANFIRTLRVPESYIGSLPSVVMRRNKIVAMNNDGNPIMILPESGSASDVMIELAKPTGASNIGGLGFLTPEMFSENITLNDDFSLALHRTIEAAKNGPVKLIILGSLYKISSSFDIPDGVTIRGGGQKTGVYLETAPAEPMHIIFNMACVGSRLENFGVYFNTGGQGSISAVQVYGVFLQANSKDCTINGLTINGKPDDTVMGFSNGIRCTGTGNKILFCDIQYCSMGITHRGEDFLIDNNYCNNHFVDEFLQDWYPTSPFWDGITGEGSVLCTISNNTCECNGQSGIYLGGNGSYSHSNKYLNNTVRHNFNRGIDIGVSGTPSETNDVNGIQASGNFSQDNHTVDLWIYASSDAVIVNNVCKKTSEYETIFGAYSLKENRQALAAAGFNCNILGNRLYTTKNDNLSYSASGTNTIFDDTNFINDGASGYIREVLFAQKFKNYKGVTTPVLRASSNNVTLISSSAAYTINDNSIIYEIDLHLTANGGNGNLYVGTFTPLSGLLLEKQSVEVTYVSGMNNNFLPGSELFAYFLADDPAQLCIARRYGSDIISDIPACIGTGTRIRLIAKATVNTTTKTNDATGISLFGHSFLSEQGFANGVSESLGLRAFNYARGGANSTETALVFGAYKNSYMPAGGVIPASGAVELSPQEDAVWNGGAWAYVTLAGVQGIINATNVGGNTSKITFTRSSPGEAVSVPSAVPMTVLSWVRQNSWSTKYLTDHPTFKNDIVIIQCMRNNASWGKGISDVTAIVNSLGTGKFVILPEFPYSYETTGTAGATTVTNYNAQLKAAWPNNYCEIGGVDLLQNFKNHHNPGYAQDVTDIGNGITPSSLRYDNLHPSRYRQANALWSGVQVNADFVARFIKSKGWA</sequence>
<dbReference type="InterPro" id="IPR012334">
    <property type="entry name" value="Pectin_lyas_fold"/>
</dbReference>
<evidence type="ECO:0000313" key="1">
    <source>
        <dbReference type="EMBL" id="QHS44670.1"/>
    </source>
</evidence>
<dbReference type="SMART" id="SM00710">
    <property type="entry name" value="PbH1"/>
    <property type="match status" value="5"/>
</dbReference>
<dbReference type="Proteomes" id="UP000464389">
    <property type="component" value="Chromosome"/>
</dbReference>
<dbReference type="EMBL" id="CP048108">
    <property type="protein sequence ID" value="QHS44670.1"/>
    <property type="molecule type" value="Genomic_DNA"/>
</dbReference>
<dbReference type="InterPro" id="IPR011050">
    <property type="entry name" value="Pectin_lyase_fold/virulence"/>
</dbReference>